<name>A0ABS7AWG7_9ACTN</name>
<feature type="transmembrane region" description="Helical" evidence="6">
    <location>
        <begin position="284"/>
        <end position="305"/>
    </location>
</feature>
<feature type="transmembrane region" description="Helical" evidence="6">
    <location>
        <begin position="215"/>
        <end position="233"/>
    </location>
</feature>
<accession>A0ABS7AWG7</accession>
<evidence type="ECO:0000256" key="2">
    <source>
        <dbReference type="ARBA" id="ARBA00022692"/>
    </source>
</evidence>
<evidence type="ECO:0000313" key="9">
    <source>
        <dbReference type="EMBL" id="MBW6432741.1"/>
    </source>
</evidence>
<dbReference type="PRINTS" id="PR01434">
    <property type="entry name" value="NADHDHGNASE5"/>
</dbReference>
<feature type="transmembrane region" description="Helical" evidence="6">
    <location>
        <begin position="36"/>
        <end position="57"/>
    </location>
</feature>
<feature type="transmembrane region" description="Helical" evidence="6">
    <location>
        <begin position="378"/>
        <end position="401"/>
    </location>
</feature>
<evidence type="ECO:0000256" key="1">
    <source>
        <dbReference type="ARBA" id="ARBA00004127"/>
    </source>
</evidence>
<dbReference type="EC" id="1.6.5.-" evidence="9"/>
<dbReference type="GO" id="GO:0016491">
    <property type="term" value="F:oxidoreductase activity"/>
    <property type="evidence" value="ECO:0007669"/>
    <property type="project" value="UniProtKB-KW"/>
</dbReference>
<dbReference type="PANTHER" id="PTHR42829:SF2">
    <property type="entry name" value="NADH-UBIQUINONE OXIDOREDUCTASE CHAIN 5"/>
    <property type="match status" value="1"/>
</dbReference>
<feature type="domain" description="NADH-Ubiquinone oxidoreductase (complex I) chain 5 N-terminal" evidence="8">
    <location>
        <begin position="80"/>
        <end position="126"/>
    </location>
</feature>
<feature type="domain" description="NADH:quinone oxidoreductase/Mrp antiporter transmembrane" evidence="7">
    <location>
        <begin position="143"/>
        <end position="412"/>
    </location>
</feature>
<reference evidence="9 10" key="1">
    <citation type="journal article" date="2013" name="Antonie Van Leeuwenhoek">
        <title>Actinoplanes hulinensis sp. nov., a novel actinomycete isolated from soybean root (Glycine max (L.) Merr).</title>
        <authorList>
            <person name="Shen Y."/>
            <person name="Liu C."/>
            <person name="Wang X."/>
            <person name="Zhao J."/>
            <person name="Jia F."/>
            <person name="Zhang Y."/>
            <person name="Wang L."/>
            <person name="Yang D."/>
            <person name="Xiang W."/>
        </authorList>
    </citation>
    <scope>NUCLEOTIDE SEQUENCE [LARGE SCALE GENOMIC DNA]</scope>
    <source>
        <strain evidence="9 10">NEAU-M9</strain>
    </source>
</reference>
<evidence type="ECO:0000256" key="3">
    <source>
        <dbReference type="ARBA" id="ARBA00022989"/>
    </source>
</evidence>
<dbReference type="Pfam" id="PF00361">
    <property type="entry name" value="Proton_antipo_M"/>
    <property type="match status" value="1"/>
</dbReference>
<keyword evidence="3 6" id="KW-1133">Transmembrane helix</keyword>
<comment type="caution">
    <text evidence="9">The sequence shown here is derived from an EMBL/GenBank/DDBJ whole genome shotgun (WGS) entry which is preliminary data.</text>
</comment>
<sequence>MSIDVAGPLLPLVPLIVGLIGLVLPPGDGGRARRRLAAGLGVAGAAVACLLAFRLVLDPAQPSTDPFSDPWDTGFPLADFGYLEVRFSTLVDAAAAYVAVAVTVVALFVQIYSIAYLHDDRRYAPYAAQISLFTGAMLLVVTSSDLILMLFGWEVMGACSYLLIGHDRRLPEAPAAAVKAFLVTRVGDVGFLLGIAVLIADADSTYLGDVLTHDYSAVTLTAALLLILAGVAGKSAQFPLHTWLPDAMAGPTPISALIHAATMVAAGVYVVFRLYPLYRQSPAALATLAVMAAITILIGALSAMAQDDLKRVLAWSTVSQIGYMTGALAVGSPAAALFHLLTHAAFKALLFLAAGAVIHAVGTNLMSRMGGLRTHMPVTFWSFVIGLGALASVPPLSGFWSKENVLTAAAHATEGGETAPAWAAWVVWLAALLSVGITAWYATRLLLRTFFGVSRAYGPDGPDWEIGFGDGGYRAPAVPHDPPALMRWPLILLAIPAALLGLAAFAPGFRTALELEDPHLGVTVALPMLLLAAGAGTAWWLWRAAPGADPALVLGRAEPFLAAGFRLDEVQNRFVVRPVKALARVVTAFDTNDVDAVVMATGTGTRSAGELLKQAHRRPLPAAAVAVCAAALVLGAVAWWGAVA</sequence>
<feature type="transmembrane region" description="Helical" evidence="6">
    <location>
        <begin position="344"/>
        <end position="366"/>
    </location>
</feature>
<proteinExistence type="predicted"/>
<keyword evidence="2 5" id="KW-0812">Transmembrane</keyword>
<feature type="transmembrane region" description="Helical" evidence="6">
    <location>
        <begin position="421"/>
        <end position="442"/>
    </location>
</feature>
<keyword evidence="10" id="KW-1185">Reference proteome</keyword>
<dbReference type="InterPro" id="IPR018393">
    <property type="entry name" value="NADHpl_OxRdtase_5_subgr"/>
</dbReference>
<feature type="transmembrane region" description="Helical" evidence="6">
    <location>
        <begin position="6"/>
        <end position="24"/>
    </location>
</feature>
<evidence type="ECO:0000256" key="4">
    <source>
        <dbReference type="ARBA" id="ARBA00023136"/>
    </source>
</evidence>
<dbReference type="InterPro" id="IPR001750">
    <property type="entry name" value="ND/Mrp_TM"/>
</dbReference>
<protein>
    <submittedName>
        <fullName evidence="9">NADH-quinone oxidoreductase subunit L</fullName>
        <ecNumber evidence="9">1.6.5.-</ecNumber>
    </submittedName>
</protein>
<dbReference type="NCBIfam" id="TIGR01974">
    <property type="entry name" value="NDH_I_L"/>
    <property type="match status" value="1"/>
</dbReference>
<dbReference type="Pfam" id="PF00662">
    <property type="entry name" value="Proton_antipo_N"/>
    <property type="match status" value="1"/>
</dbReference>
<dbReference type="Gene3D" id="1.20.5.2700">
    <property type="match status" value="1"/>
</dbReference>
<evidence type="ECO:0000259" key="8">
    <source>
        <dbReference type="Pfam" id="PF00662"/>
    </source>
</evidence>
<feature type="transmembrane region" description="Helical" evidence="6">
    <location>
        <begin position="521"/>
        <end position="542"/>
    </location>
</feature>
<keyword evidence="9" id="KW-0560">Oxidoreductase</keyword>
<dbReference type="EMBL" id="JAHXZI010000001">
    <property type="protein sequence ID" value="MBW6432741.1"/>
    <property type="molecule type" value="Genomic_DNA"/>
</dbReference>
<dbReference type="Proteomes" id="UP001519863">
    <property type="component" value="Unassembled WGS sequence"/>
</dbReference>
<comment type="subcellular location">
    <subcellularLocation>
        <location evidence="1">Endomembrane system</location>
        <topology evidence="1">Multi-pass membrane protein</topology>
    </subcellularLocation>
    <subcellularLocation>
        <location evidence="5">Membrane</location>
        <topology evidence="5">Multi-pass membrane protein</topology>
    </subcellularLocation>
</comment>
<feature type="transmembrane region" description="Helical" evidence="6">
    <location>
        <begin position="620"/>
        <end position="642"/>
    </location>
</feature>
<feature type="transmembrane region" description="Helical" evidence="6">
    <location>
        <begin position="94"/>
        <end position="116"/>
    </location>
</feature>
<gene>
    <name evidence="9" type="ORF">KZ829_03170</name>
</gene>
<feature type="transmembrane region" description="Helical" evidence="6">
    <location>
        <begin position="254"/>
        <end position="272"/>
    </location>
</feature>
<dbReference type="InterPro" id="IPR003945">
    <property type="entry name" value="NU5C-like"/>
</dbReference>
<feature type="transmembrane region" description="Helical" evidence="6">
    <location>
        <begin position="176"/>
        <end position="200"/>
    </location>
</feature>
<dbReference type="RefSeq" id="WP_220142303.1">
    <property type="nucleotide sequence ID" value="NZ_JAHXZI010000001.1"/>
</dbReference>
<evidence type="ECO:0000256" key="5">
    <source>
        <dbReference type="RuleBase" id="RU000320"/>
    </source>
</evidence>
<dbReference type="PANTHER" id="PTHR42829">
    <property type="entry name" value="NADH-UBIQUINONE OXIDOREDUCTASE CHAIN 5"/>
    <property type="match status" value="1"/>
</dbReference>
<evidence type="ECO:0000313" key="10">
    <source>
        <dbReference type="Proteomes" id="UP001519863"/>
    </source>
</evidence>
<keyword evidence="4 6" id="KW-0472">Membrane</keyword>
<evidence type="ECO:0000259" key="7">
    <source>
        <dbReference type="Pfam" id="PF00361"/>
    </source>
</evidence>
<organism evidence="9 10">
    <name type="scientific">Actinoplanes hulinensis</name>
    <dbReference type="NCBI Taxonomy" id="1144547"/>
    <lineage>
        <taxon>Bacteria</taxon>
        <taxon>Bacillati</taxon>
        <taxon>Actinomycetota</taxon>
        <taxon>Actinomycetes</taxon>
        <taxon>Micromonosporales</taxon>
        <taxon>Micromonosporaceae</taxon>
        <taxon>Actinoplanes</taxon>
    </lineage>
</organism>
<dbReference type="PRINTS" id="PR01435">
    <property type="entry name" value="NPOXDRDTASE5"/>
</dbReference>
<evidence type="ECO:0000256" key="6">
    <source>
        <dbReference type="SAM" id="Phobius"/>
    </source>
</evidence>
<feature type="transmembrane region" description="Helical" evidence="6">
    <location>
        <begin position="490"/>
        <end position="509"/>
    </location>
</feature>
<dbReference type="InterPro" id="IPR001516">
    <property type="entry name" value="Proton_antipo_N"/>
</dbReference>
<feature type="transmembrane region" description="Helical" evidence="6">
    <location>
        <begin position="312"/>
        <end position="338"/>
    </location>
</feature>